<feature type="chain" id="PRO_5005573158" description="Apple domain-containing protein" evidence="1">
    <location>
        <begin position="22"/>
        <end position="163"/>
    </location>
</feature>
<dbReference type="AlphaFoldDB" id="A0A0L7L911"/>
<reference evidence="2 3" key="1">
    <citation type="journal article" date="2015" name="Genome Biol. Evol.">
        <title>The genome of winter moth (Operophtera brumata) provides a genomic perspective on sexual dimorphism and phenology.</title>
        <authorList>
            <person name="Derks M.F."/>
            <person name="Smit S."/>
            <person name="Salis L."/>
            <person name="Schijlen E."/>
            <person name="Bossers A."/>
            <person name="Mateman C."/>
            <person name="Pijl A.S."/>
            <person name="de Ridder D."/>
            <person name="Groenen M.A."/>
            <person name="Visser M.E."/>
            <person name="Megens H.J."/>
        </authorList>
    </citation>
    <scope>NUCLEOTIDE SEQUENCE [LARGE SCALE GENOMIC DNA]</scope>
    <source>
        <strain evidence="2">WM2013NL</strain>
        <tissue evidence="2">Head and thorax</tissue>
    </source>
</reference>
<evidence type="ECO:0000313" key="2">
    <source>
        <dbReference type="EMBL" id="KOB71855.1"/>
    </source>
</evidence>
<keyword evidence="3" id="KW-1185">Reference proteome</keyword>
<proteinExistence type="predicted"/>
<feature type="signal peptide" evidence="1">
    <location>
        <begin position="1"/>
        <end position="21"/>
    </location>
</feature>
<evidence type="ECO:0008006" key="4">
    <source>
        <dbReference type="Google" id="ProtNLM"/>
    </source>
</evidence>
<keyword evidence="1" id="KW-0732">Signal</keyword>
<name>A0A0L7L911_OPEBR</name>
<evidence type="ECO:0000313" key="3">
    <source>
        <dbReference type="Proteomes" id="UP000037510"/>
    </source>
</evidence>
<protein>
    <recommendedName>
        <fullName evidence="4">Apple domain-containing protein</fullName>
    </recommendedName>
</protein>
<sequence>MKSPGISIVLGMLMFIHGIGAQAQCERGRSATFVRWSGVTPDKATPVFVYSASSEEDSLTGACLSRCRELEECAAVIVLYGKGTCQGVATIQDTQLRVDNDAAYFTKICLPVPEECSHRWWALESTPGYHLHADGPRSKLVYNTTVQACYEALLVPNREKIYR</sequence>
<accession>A0A0L7L911</accession>
<dbReference type="EMBL" id="JTDY01002226">
    <property type="protein sequence ID" value="KOB71855.1"/>
    <property type="molecule type" value="Genomic_DNA"/>
</dbReference>
<evidence type="ECO:0000256" key="1">
    <source>
        <dbReference type="SAM" id="SignalP"/>
    </source>
</evidence>
<dbReference type="Proteomes" id="UP000037510">
    <property type="component" value="Unassembled WGS sequence"/>
</dbReference>
<organism evidence="2 3">
    <name type="scientific">Operophtera brumata</name>
    <name type="common">Winter moth</name>
    <name type="synonym">Phalaena brumata</name>
    <dbReference type="NCBI Taxonomy" id="104452"/>
    <lineage>
        <taxon>Eukaryota</taxon>
        <taxon>Metazoa</taxon>
        <taxon>Ecdysozoa</taxon>
        <taxon>Arthropoda</taxon>
        <taxon>Hexapoda</taxon>
        <taxon>Insecta</taxon>
        <taxon>Pterygota</taxon>
        <taxon>Neoptera</taxon>
        <taxon>Endopterygota</taxon>
        <taxon>Lepidoptera</taxon>
        <taxon>Glossata</taxon>
        <taxon>Ditrysia</taxon>
        <taxon>Geometroidea</taxon>
        <taxon>Geometridae</taxon>
        <taxon>Larentiinae</taxon>
        <taxon>Operophtera</taxon>
    </lineage>
</organism>
<gene>
    <name evidence="2" type="ORF">OBRU01_13062</name>
</gene>
<comment type="caution">
    <text evidence="2">The sequence shown here is derived from an EMBL/GenBank/DDBJ whole genome shotgun (WGS) entry which is preliminary data.</text>
</comment>